<organism evidence="1 2">
    <name type="scientific">Mycobacterium servetii</name>
    <dbReference type="NCBI Taxonomy" id="3237418"/>
    <lineage>
        <taxon>Bacteria</taxon>
        <taxon>Bacillati</taxon>
        <taxon>Actinomycetota</taxon>
        <taxon>Actinomycetes</taxon>
        <taxon>Mycobacteriales</taxon>
        <taxon>Mycobacteriaceae</taxon>
        <taxon>Mycobacterium</taxon>
    </lineage>
</organism>
<dbReference type="Proteomes" id="UP001564760">
    <property type="component" value="Unassembled WGS sequence"/>
</dbReference>
<evidence type="ECO:0008006" key="3">
    <source>
        <dbReference type="Google" id="ProtNLM"/>
    </source>
</evidence>
<protein>
    <recommendedName>
        <fullName evidence="3">Oxidoreductase FAD/NAD(P)-binding domain-containing protein</fullName>
    </recommendedName>
</protein>
<dbReference type="InterPro" id="IPR039261">
    <property type="entry name" value="FNR_nucleotide-bd"/>
</dbReference>
<dbReference type="EMBL" id="JBGEDP010000001">
    <property type="protein sequence ID" value="MEY8015873.1"/>
    <property type="molecule type" value="Genomic_DNA"/>
</dbReference>
<sequence>MLDESPDVYVCGPPPLSEAAYTALTAAGVPREQIHAERFFSTS</sequence>
<gene>
    <name evidence="1" type="ORF">AB8998_13075</name>
</gene>
<accession>A0ABV4C0W8</accession>
<evidence type="ECO:0000313" key="2">
    <source>
        <dbReference type="Proteomes" id="UP001564760"/>
    </source>
</evidence>
<dbReference type="RefSeq" id="WP_369738321.1">
    <property type="nucleotide sequence ID" value="NZ_JBGEDP010000001.1"/>
</dbReference>
<reference evidence="1 2" key="1">
    <citation type="submission" date="2024-08" db="EMBL/GenBank/DDBJ databases">
        <title>Mycobacterium servetensis sp. nov., a novel rapid-growing mycobacterial species recovered from a human patient in Zaragoza, Spain.</title>
        <authorList>
            <person name="Tristancho-Baro A.I."/>
            <person name="Buenestado-Serrano S."/>
            <person name="Garcia De Viedma D."/>
            <person name="Milagro-Beamonte A."/>
            <person name="Burillo N."/>
            <person name="Sanz S."/>
            <person name="Lopez-Calleja A.I."/>
            <person name="Penas-Utrilla D."/>
            <person name="Guardingo M."/>
            <person name="Garcia M.J."/>
            <person name="Vinuelas-Bayon J."/>
        </authorList>
    </citation>
    <scope>NUCLEOTIDE SEQUENCE [LARGE SCALE GENOMIC DNA]</scope>
    <source>
        <strain evidence="2">HUMS_12744610</strain>
    </source>
</reference>
<evidence type="ECO:0000313" key="1">
    <source>
        <dbReference type="EMBL" id="MEY8015873.1"/>
    </source>
</evidence>
<proteinExistence type="predicted"/>
<dbReference type="SUPFAM" id="SSF52343">
    <property type="entry name" value="Ferredoxin reductase-like, C-terminal NADP-linked domain"/>
    <property type="match status" value="1"/>
</dbReference>
<name>A0ABV4C0W8_9MYCO</name>
<comment type="caution">
    <text evidence="1">The sequence shown here is derived from an EMBL/GenBank/DDBJ whole genome shotgun (WGS) entry which is preliminary data.</text>
</comment>
<keyword evidence="2" id="KW-1185">Reference proteome</keyword>
<dbReference type="Gene3D" id="3.40.50.80">
    <property type="entry name" value="Nucleotide-binding domain of ferredoxin-NADP reductase (FNR) module"/>
    <property type="match status" value="1"/>
</dbReference>